<name>A0A1S8M8P0_9CLOT</name>
<dbReference type="PANTHER" id="PTHR41368">
    <property type="entry name" value="PROTEIN YGHO"/>
    <property type="match status" value="1"/>
</dbReference>
<dbReference type="PANTHER" id="PTHR41368:SF1">
    <property type="entry name" value="PROTEIN YGHO"/>
    <property type="match status" value="1"/>
</dbReference>
<dbReference type="RefSeq" id="WP_077833944.1">
    <property type="nucleotide sequence ID" value="NZ_CP096983.1"/>
</dbReference>
<dbReference type="InterPro" id="IPR039968">
    <property type="entry name" value="BcerS-like"/>
</dbReference>
<proteinExistence type="predicted"/>
<dbReference type="KEGG" id="crw:CROST_013500"/>
<accession>A0A1S8M8P0</accession>
<sequence length="356" mass="42509">MYKVVKFNEEDKYINDFLKLPKLIYSKKEIVQNESEERALLLSKHILSKYFVLHKFLVYKNSEVAARCVITIYEGDSSAYIGFFECIEDSLCAEKLFSEVKAFAIKNNYKKIVGPVDASFWLKYRMKVNKFEKRPYVSEPYNKNYYLDLFLQNKYKVCENYVSNMYGKFTPKNFQDEKIEKRYENFINKGYKITSPKKEDYDKVIHEIYRLITNLYSDFPIFKPLKEEDFVSLFKSYRYILDFSMVKLVYFKKETVGFFICLPDYKNFLYGKINLITLFRVFLNKRKSKNYVMLYVGVQRGHLGLGNAMIKPVVEKLKKRRATAIGAFIREGKVTESYVKKKIQSKYRYVLLELEL</sequence>
<dbReference type="AlphaFoldDB" id="A0A1S8M8P0"/>
<reference evidence="1 2" key="1">
    <citation type="submission" date="2022-04" db="EMBL/GenBank/DDBJ databases">
        <title>Genome sequence of C. roseum typestrain.</title>
        <authorList>
            <person name="Poehlein A."/>
            <person name="Schoch T."/>
            <person name="Duerre P."/>
            <person name="Daniel R."/>
        </authorList>
    </citation>
    <scope>NUCLEOTIDE SEQUENCE [LARGE SCALE GENOMIC DNA]</scope>
    <source>
        <strain evidence="1 2">DSM 7320</strain>
    </source>
</reference>
<keyword evidence="2" id="KW-1185">Reference proteome</keyword>
<dbReference type="EMBL" id="CP096983">
    <property type="protein sequence ID" value="URZ10640.1"/>
    <property type="molecule type" value="Genomic_DNA"/>
</dbReference>
<evidence type="ECO:0000313" key="2">
    <source>
        <dbReference type="Proteomes" id="UP000190951"/>
    </source>
</evidence>
<dbReference type="STRING" id="84029.CROST_34670"/>
<dbReference type="Proteomes" id="UP000190951">
    <property type="component" value="Chromosome"/>
</dbReference>
<protein>
    <submittedName>
        <fullName evidence="1">Uncharacterized protein</fullName>
    </submittedName>
</protein>
<organism evidence="1 2">
    <name type="scientific">Clostridium felsineum</name>
    <dbReference type="NCBI Taxonomy" id="36839"/>
    <lineage>
        <taxon>Bacteria</taxon>
        <taxon>Bacillati</taxon>
        <taxon>Bacillota</taxon>
        <taxon>Clostridia</taxon>
        <taxon>Eubacteriales</taxon>
        <taxon>Clostridiaceae</taxon>
        <taxon>Clostridium</taxon>
    </lineage>
</organism>
<gene>
    <name evidence="1" type="ORF">CROST_013500</name>
</gene>
<evidence type="ECO:0000313" key="1">
    <source>
        <dbReference type="EMBL" id="URZ10640.1"/>
    </source>
</evidence>